<sequence length="391" mass="43733">MKTLAEKFDAKTGKKRILALDGGGIRGALTLGYLKHLEDIIRKQHDNPEMLLCEYFDMIGGTSTGSIIAAALAKGMSVDEIKDKYFELGTKIFGKKYKWYRIFEIDDLLKAKYDDKALVKELQNVFGDTLLGDQEAVKTALVIVAKRADTNSVWPLNNHPKGKFYDSGNGNNKAIPIWKCVRASAAAPTYFLPQSIEVGGDNGFAAFVDGGVSMANNPALQCLMVATLKGFPYRWQMGEDNLMIVSVGTGMTRWKKLPKNIGKSTLLNWAANLPEMFMQDASWQNQQILQWLSNSPTSVEIDSEVTALEDDILSDEPGRKKGLIHYLRYNVFLDPVDLNERFKPEKPYTQKDAENLAAMDNAKNCKQLFDLGFQAGAQELKPKHFPEQFKV</sequence>
<dbReference type="OrthoDB" id="9807112at2"/>
<keyword evidence="7" id="KW-1185">Reference proteome</keyword>
<dbReference type="STRING" id="1073327.SAMN04488108_0398"/>
<protein>
    <submittedName>
        <fullName evidence="6">Patatin-like phospholipase</fullName>
    </submittedName>
</protein>
<dbReference type="Proteomes" id="UP000184609">
    <property type="component" value="Unassembled WGS sequence"/>
</dbReference>
<feature type="active site" description="Proton acceptor" evidence="4">
    <location>
        <position position="209"/>
    </location>
</feature>
<dbReference type="GO" id="GO:0006631">
    <property type="term" value="P:fatty acid metabolic process"/>
    <property type="evidence" value="ECO:0007669"/>
    <property type="project" value="TreeGrafter"/>
</dbReference>
<name>A0A1M7Z4P4_9BACT</name>
<dbReference type="SUPFAM" id="SSF52151">
    <property type="entry name" value="FabD/lysophospholipase-like"/>
    <property type="match status" value="1"/>
</dbReference>
<gene>
    <name evidence="6" type="ORF">SAMN04488108_0398</name>
</gene>
<dbReference type="GO" id="GO:0016042">
    <property type="term" value="P:lipid catabolic process"/>
    <property type="evidence" value="ECO:0007669"/>
    <property type="project" value="UniProtKB-UniRule"/>
</dbReference>
<evidence type="ECO:0000256" key="1">
    <source>
        <dbReference type="ARBA" id="ARBA00022801"/>
    </source>
</evidence>
<dbReference type="PANTHER" id="PTHR24185:SF1">
    <property type="entry name" value="CALCIUM-INDEPENDENT PHOSPHOLIPASE A2-GAMMA"/>
    <property type="match status" value="1"/>
</dbReference>
<dbReference type="EMBL" id="FRXN01000001">
    <property type="protein sequence ID" value="SHO59839.1"/>
    <property type="molecule type" value="Genomic_DNA"/>
</dbReference>
<dbReference type="InterPro" id="IPR002641">
    <property type="entry name" value="PNPLA_dom"/>
</dbReference>
<feature type="domain" description="PNPLA" evidence="5">
    <location>
        <begin position="18"/>
        <end position="223"/>
    </location>
</feature>
<dbReference type="GO" id="GO:0004620">
    <property type="term" value="F:phospholipase activity"/>
    <property type="evidence" value="ECO:0007669"/>
    <property type="project" value="TreeGrafter"/>
</dbReference>
<dbReference type="PANTHER" id="PTHR24185">
    <property type="entry name" value="CALCIUM-INDEPENDENT PHOSPHOLIPASE A2-GAMMA"/>
    <property type="match status" value="1"/>
</dbReference>
<dbReference type="AlphaFoldDB" id="A0A1M7Z4P4"/>
<evidence type="ECO:0000256" key="3">
    <source>
        <dbReference type="ARBA" id="ARBA00023098"/>
    </source>
</evidence>
<feature type="short sequence motif" description="GXSXG" evidence="4">
    <location>
        <begin position="61"/>
        <end position="65"/>
    </location>
</feature>
<evidence type="ECO:0000259" key="5">
    <source>
        <dbReference type="PROSITE" id="PS51635"/>
    </source>
</evidence>
<reference evidence="7" key="1">
    <citation type="submission" date="2016-12" db="EMBL/GenBank/DDBJ databases">
        <authorList>
            <person name="Varghese N."/>
            <person name="Submissions S."/>
        </authorList>
    </citation>
    <scope>NUCLEOTIDE SEQUENCE [LARGE SCALE GENOMIC DNA]</scope>
    <source>
        <strain evidence="7">DSM 25035</strain>
    </source>
</reference>
<organism evidence="6 7">
    <name type="scientific">Algoriphagus zhangzhouensis</name>
    <dbReference type="NCBI Taxonomy" id="1073327"/>
    <lineage>
        <taxon>Bacteria</taxon>
        <taxon>Pseudomonadati</taxon>
        <taxon>Bacteroidota</taxon>
        <taxon>Cytophagia</taxon>
        <taxon>Cytophagales</taxon>
        <taxon>Cyclobacteriaceae</taxon>
        <taxon>Algoriphagus</taxon>
    </lineage>
</organism>
<keyword evidence="3 4" id="KW-0443">Lipid metabolism</keyword>
<evidence type="ECO:0000256" key="2">
    <source>
        <dbReference type="ARBA" id="ARBA00022963"/>
    </source>
</evidence>
<evidence type="ECO:0000256" key="4">
    <source>
        <dbReference type="PROSITE-ProRule" id="PRU01161"/>
    </source>
</evidence>
<dbReference type="PROSITE" id="PS51635">
    <property type="entry name" value="PNPLA"/>
    <property type="match status" value="1"/>
</dbReference>
<feature type="short sequence motif" description="GXGXXG" evidence="4">
    <location>
        <begin position="22"/>
        <end position="27"/>
    </location>
</feature>
<dbReference type="Pfam" id="PF01734">
    <property type="entry name" value="Patatin"/>
    <property type="match status" value="1"/>
</dbReference>
<dbReference type="Gene3D" id="3.40.1090.10">
    <property type="entry name" value="Cytosolic phospholipase A2 catalytic domain"/>
    <property type="match status" value="1"/>
</dbReference>
<keyword evidence="2 4" id="KW-0442">Lipid degradation</keyword>
<proteinExistence type="predicted"/>
<accession>A0A1M7Z4P4</accession>
<dbReference type="InterPro" id="IPR016035">
    <property type="entry name" value="Acyl_Trfase/lysoPLipase"/>
</dbReference>
<dbReference type="GO" id="GO:0016020">
    <property type="term" value="C:membrane"/>
    <property type="evidence" value="ECO:0007669"/>
    <property type="project" value="TreeGrafter"/>
</dbReference>
<evidence type="ECO:0000313" key="7">
    <source>
        <dbReference type="Proteomes" id="UP000184609"/>
    </source>
</evidence>
<dbReference type="RefSeq" id="WP_073570069.1">
    <property type="nucleotide sequence ID" value="NZ_FRXN01000001.1"/>
</dbReference>
<keyword evidence="1 4" id="KW-0378">Hydrolase</keyword>
<feature type="active site" description="Nucleophile" evidence="4">
    <location>
        <position position="63"/>
    </location>
</feature>
<evidence type="ECO:0000313" key="6">
    <source>
        <dbReference type="EMBL" id="SHO59839.1"/>
    </source>
</evidence>
<feature type="short sequence motif" description="DGA/G" evidence="4">
    <location>
        <begin position="209"/>
        <end position="211"/>
    </location>
</feature>